<gene>
    <name evidence="1" type="ORF">SAMN06266787_10696</name>
</gene>
<accession>A0A238XRF5</accession>
<evidence type="ECO:0000313" key="1">
    <source>
        <dbReference type="EMBL" id="SNR61616.1"/>
    </source>
</evidence>
<dbReference type="AlphaFoldDB" id="A0A238XRF5"/>
<evidence type="ECO:0000313" key="2">
    <source>
        <dbReference type="Proteomes" id="UP000198297"/>
    </source>
</evidence>
<proteinExistence type="predicted"/>
<dbReference type="EMBL" id="FZNK01000006">
    <property type="protein sequence ID" value="SNR61616.1"/>
    <property type="molecule type" value="Genomic_DNA"/>
</dbReference>
<name>A0A238XRF5_HALEZ</name>
<reference evidence="1 2" key="1">
    <citation type="submission" date="2017-06" db="EMBL/GenBank/DDBJ databases">
        <authorList>
            <person name="Kim H.J."/>
            <person name="Triplett B.A."/>
        </authorList>
    </citation>
    <scope>NUCLEOTIDE SEQUENCE [LARGE SCALE GENOMIC DNA]</scope>
    <source>
        <strain evidence="1 2">DSM 19316</strain>
    </source>
</reference>
<sequence>MKDKIVVKADNDTLEIDDPHPLLKFDISKNGDNDTLKLNNDVKAELDKNSNITYIQ</sequence>
<protein>
    <submittedName>
        <fullName evidence="1">Uncharacterized protein</fullName>
    </submittedName>
</protein>
<dbReference type="Proteomes" id="UP000198297">
    <property type="component" value="Unassembled WGS sequence"/>
</dbReference>
<organism evidence="1 2">
    <name type="scientific">Halorubrum ezzemoulense</name>
    <name type="common">Halorubrum chaoviator</name>
    <dbReference type="NCBI Taxonomy" id="337243"/>
    <lineage>
        <taxon>Archaea</taxon>
        <taxon>Methanobacteriati</taxon>
        <taxon>Methanobacteriota</taxon>
        <taxon>Stenosarchaea group</taxon>
        <taxon>Halobacteria</taxon>
        <taxon>Halobacteriales</taxon>
        <taxon>Haloferacaceae</taxon>
        <taxon>Halorubrum</taxon>
    </lineage>
</organism>